<reference evidence="1 2" key="1">
    <citation type="journal article" date="2018" name="Front. Microbiol.">
        <title>Genome-Wide Analysis of Corynespora cassiicola Leaf Fall Disease Putative Effectors.</title>
        <authorList>
            <person name="Lopez D."/>
            <person name="Ribeiro S."/>
            <person name="Label P."/>
            <person name="Fumanal B."/>
            <person name="Venisse J.S."/>
            <person name="Kohler A."/>
            <person name="de Oliveira R.R."/>
            <person name="Labutti K."/>
            <person name="Lipzen A."/>
            <person name="Lail K."/>
            <person name="Bauer D."/>
            <person name="Ohm R.A."/>
            <person name="Barry K.W."/>
            <person name="Spatafora J."/>
            <person name="Grigoriev I.V."/>
            <person name="Martin F.M."/>
            <person name="Pujade-Renaud V."/>
        </authorList>
    </citation>
    <scope>NUCLEOTIDE SEQUENCE [LARGE SCALE GENOMIC DNA]</scope>
    <source>
        <strain evidence="1 2">Philippines</strain>
    </source>
</reference>
<dbReference type="Proteomes" id="UP000240883">
    <property type="component" value="Unassembled WGS sequence"/>
</dbReference>
<proteinExistence type="predicted"/>
<evidence type="ECO:0000313" key="1">
    <source>
        <dbReference type="EMBL" id="PSN66814.1"/>
    </source>
</evidence>
<dbReference type="AlphaFoldDB" id="A0A2T2NN20"/>
<organism evidence="1 2">
    <name type="scientific">Corynespora cassiicola Philippines</name>
    <dbReference type="NCBI Taxonomy" id="1448308"/>
    <lineage>
        <taxon>Eukaryota</taxon>
        <taxon>Fungi</taxon>
        <taxon>Dikarya</taxon>
        <taxon>Ascomycota</taxon>
        <taxon>Pezizomycotina</taxon>
        <taxon>Dothideomycetes</taxon>
        <taxon>Pleosporomycetidae</taxon>
        <taxon>Pleosporales</taxon>
        <taxon>Corynesporascaceae</taxon>
        <taxon>Corynespora</taxon>
    </lineage>
</organism>
<keyword evidence="2" id="KW-1185">Reference proteome</keyword>
<name>A0A2T2NN20_CORCC</name>
<dbReference type="EMBL" id="KZ678135">
    <property type="protein sequence ID" value="PSN66814.1"/>
    <property type="molecule type" value="Genomic_DNA"/>
</dbReference>
<sequence>MSSPDGLPASPLLRLPLEIRLIIYEYLLLPSITPSSSYSTSVNNVSSSSHHLYLSPDTNATPTTLSVRTIDPYMGAHTRTWRRRTTYHTRSGPFLTSTTPTTYRVLLSPYTAHLRHTVPSLLPLNRQIHAEAARVLYGAYTFAFDAHVEAVVPFLADRTPVARACVRALHVVRKALPYTKEFDRAEWAHFCEYVAGEVCLRRLGVGVVVGREEDESLEGEGEGQAREISAEEFRLMARMRREWGGGVAGVDLEWAEQLMQIKGLREMDVRAVREYCPVPRGEGMEFWKAFGRSVEGGFAEWVMGAMVG</sequence>
<evidence type="ECO:0000313" key="2">
    <source>
        <dbReference type="Proteomes" id="UP000240883"/>
    </source>
</evidence>
<gene>
    <name evidence="1" type="ORF">BS50DRAFT_634285</name>
</gene>
<dbReference type="PANTHER" id="PTHR38790">
    <property type="entry name" value="2EXR DOMAIN-CONTAINING PROTEIN-RELATED"/>
    <property type="match status" value="1"/>
</dbReference>
<evidence type="ECO:0008006" key="3">
    <source>
        <dbReference type="Google" id="ProtNLM"/>
    </source>
</evidence>
<protein>
    <recommendedName>
        <fullName evidence="3">F-box domain-containing protein</fullName>
    </recommendedName>
</protein>
<dbReference type="OrthoDB" id="5420711at2759"/>
<accession>A0A2T2NN20</accession>